<name>A0A068Y6L7_ECHMU</name>
<keyword evidence="1" id="KW-0472">Membrane</keyword>
<protein>
    <submittedName>
        <fullName evidence="2">Expressed protein</fullName>
    </submittedName>
</protein>
<evidence type="ECO:0000313" key="2">
    <source>
        <dbReference type="EMBL" id="CUT99242.1"/>
    </source>
</evidence>
<dbReference type="Proteomes" id="UP000017246">
    <property type="component" value="Unassembled WGS sequence"/>
</dbReference>
<feature type="transmembrane region" description="Helical" evidence="1">
    <location>
        <begin position="178"/>
        <end position="198"/>
    </location>
</feature>
<reference evidence="2" key="1">
    <citation type="journal article" date="2013" name="Nature">
        <title>The genomes of four tapeworm species reveal adaptations to parasitism.</title>
        <authorList>
            <person name="Tsai I.J."/>
            <person name="Zarowiecki M."/>
            <person name="Holroyd N."/>
            <person name="Garciarrubio A."/>
            <person name="Sanchez-Flores A."/>
            <person name="Brooks K.L."/>
            <person name="Tracey A."/>
            <person name="Bobes R.J."/>
            <person name="Fragoso G."/>
            <person name="Sciutto E."/>
            <person name="Aslett M."/>
            <person name="Beasley H."/>
            <person name="Bennett H.M."/>
            <person name="Cai J."/>
            <person name="Camicia F."/>
            <person name="Clark R."/>
            <person name="Cucher M."/>
            <person name="De Silva N."/>
            <person name="Day T.A."/>
            <person name="Deplazes P."/>
            <person name="Estrada K."/>
            <person name="Fernandez C."/>
            <person name="Holland P.W."/>
            <person name="Hou J."/>
            <person name="Hu S."/>
            <person name="Huckvale T."/>
            <person name="Hung S.S."/>
            <person name="Kamenetzky L."/>
            <person name="Keane J.A."/>
            <person name="Kiss F."/>
            <person name="Koziol U."/>
            <person name="Lambert O."/>
            <person name="Liu K."/>
            <person name="Luo X."/>
            <person name="Luo Y."/>
            <person name="Macchiaroli N."/>
            <person name="Nichol S."/>
            <person name="Paps J."/>
            <person name="Parkinson J."/>
            <person name="Pouchkina-Stantcheva N."/>
            <person name="Riddiford N."/>
            <person name="Rosenzvit M."/>
            <person name="Salinas G."/>
            <person name="Wasmuth J.D."/>
            <person name="Zamanian M."/>
            <person name="Zheng Y."/>
            <person name="Cai X."/>
            <person name="Soberon X."/>
            <person name="Olson P.D."/>
            <person name="Laclette J.P."/>
            <person name="Brehm K."/>
            <person name="Berriman M."/>
            <person name="Garciarrubio A."/>
            <person name="Bobes R.J."/>
            <person name="Fragoso G."/>
            <person name="Sanchez-Flores A."/>
            <person name="Estrada K."/>
            <person name="Cevallos M.A."/>
            <person name="Morett E."/>
            <person name="Gonzalez V."/>
            <person name="Portillo T."/>
            <person name="Ochoa-Leyva A."/>
            <person name="Jose M.V."/>
            <person name="Sciutto E."/>
            <person name="Landa A."/>
            <person name="Jimenez L."/>
            <person name="Valdes V."/>
            <person name="Carrero J.C."/>
            <person name="Larralde C."/>
            <person name="Morales-Montor J."/>
            <person name="Limon-Lason J."/>
            <person name="Soberon X."/>
            <person name="Laclette J.P."/>
        </authorList>
    </citation>
    <scope>NUCLEOTIDE SEQUENCE [LARGE SCALE GENOMIC DNA]</scope>
</reference>
<dbReference type="EMBL" id="LN902845">
    <property type="protein sequence ID" value="CUT99242.1"/>
    <property type="molecule type" value="Genomic_DNA"/>
</dbReference>
<dbReference type="AlphaFoldDB" id="A0A068Y6L7"/>
<evidence type="ECO:0000256" key="1">
    <source>
        <dbReference type="SAM" id="Phobius"/>
    </source>
</evidence>
<sequence length="199" mass="22549">MNSNKSRFQMSLCNVPRLPEDERRHNTRAQHIFSTERVSGLLARPKRPAHLAGYKGADSKLASDSISVLCSFATPGVAQEFRIDLYHGSRRFCASLATVTLPYSRHALMRLPRSPGINSIDRLSSGVYSLFTCTPSLKAQLVKLVNILRLTLMRHLQISWRTPSSGSSQMKGRRPDRLFFIILRWKYTILNAFFIGLVN</sequence>
<proteinExistence type="predicted"/>
<organism evidence="2 3">
    <name type="scientific">Echinococcus multilocularis</name>
    <name type="common">Fox tapeworm</name>
    <dbReference type="NCBI Taxonomy" id="6211"/>
    <lineage>
        <taxon>Eukaryota</taxon>
        <taxon>Metazoa</taxon>
        <taxon>Spiralia</taxon>
        <taxon>Lophotrochozoa</taxon>
        <taxon>Platyhelminthes</taxon>
        <taxon>Cestoda</taxon>
        <taxon>Eucestoda</taxon>
        <taxon>Cyclophyllidea</taxon>
        <taxon>Taeniidae</taxon>
        <taxon>Echinococcus</taxon>
    </lineage>
</organism>
<keyword evidence="3" id="KW-1185">Reference proteome</keyword>
<reference evidence="2" key="2">
    <citation type="submission" date="2015-11" db="EMBL/GenBank/DDBJ databases">
        <authorList>
            <person name="Zhang Y."/>
            <person name="Guo Z."/>
        </authorList>
    </citation>
    <scope>NUCLEOTIDE SEQUENCE</scope>
</reference>
<keyword evidence="1" id="KW-0812">Transmembrane</keyword>
<evidence type="ECO:0000313" key="3">
    <source>
        <dbReference type="Proteomes" id="UP000017246"/>
    </source>
</evidence>
<accession>A0A068Y6L7</accession>
<keyword evidence="1" id="KW-1133">Transmembrane helix</keyword>